<comment type="caution">
    <text evidence="1">The sequence shown here is derived from an EMBL/GenBank/DDBJ whole genome shotgun (WGS) entry which is preliminary data.</text>
</comment>
<dbReference type="EMBL" id="PSQE01000002">
    <property type="protein sequence ID" value="RHN73525.1"/>
    <property type="molecule type" value="Genomic_DNA"/>
</dbReference>
<protein>
    <submittedName>
        <fullName evidence="1">Uncharacterized protein</fullName>
    </submittedName>
</protein>
<evidence type="ECO:0000313" key="2">
    <source>
        <dbReference type="Proteomes" id="UP000265566"/>
    </source>
</evidence>
<accession>A0A396JAP4</accession>
<reference evidence="2" key="1">
    <citation type="journal article" date="2018" name="Nat. Plants">
        <title>Whole-genome landscape of Medicago truncatula symbiotic genes.</title>
        <authorList>
            <person name="Pecrix Y."/>
            <person name="Staton S.E."/>
            <person name="Sallet E."/>
            <person name="Lelandais-Briere C."/>
            <person name="Moreau S."/>
            <person name="Carrere S."/>
            <person name="Blein T."/>
            <person name="Jardinaud M.F."/>
            <person name="Latrasse D."/>
            <person name="Zouine M."/>
            <person name="Zahm M."/>
            <person name="Kreplak J."/>
            <person name="Mayjonade B."/>
            <person name="Satge C."/>
            <person name="Perez M."/>
            <person name="Cauet S."/>
            <person name="Marande W."/>
            <person name="Chantry-Darmon C."/>
            <person name="Lopez-Roques C."/>
            <person name="Bouchez O."/>
            <person name="Berard A."/>
            <person name="Debelle F."/>
            <person name="Munos S."/>
            <person name="Bendahmane A."/>
            <person name="Berges H."/>
            <person name="Niebel A."/>
            <person name="Buitink J."/>
            <person name="Frugier F."/>
            <person name="Benhamed M."/>
            <person name="Crespi M."/>
            <person name="Gouzy J."/>
            <person name="Gamas P."/>
        </authorList>
    </citation>
    <scope>NUCLEOTIDE SEQUENCE [LARGE SCALE GENOMIC DNA]</scope>
    <source>
        <strain evidence="2">cv. Jemalong A17</strain>
    </source>
</reference>
<dbReference type="Gramene" id="rna9348">
    <property type="protein sequence ID" value="RHN73525.1"/>
    <property type="gene ID" value="gene9348"/>
</dbReference>
<evidence type="ECO:0000313" key="1">
    <source>
        <dbReference type="EMBL" id="RHN73525.1"/>
    </source>
</evidence>
<organism evidence="1 2">
    <name type="scientific">Medicago truncatula</name>
    <name type="common">Barrel medic</name>
    <name type="synonym">Medicago tribuloides</name>
    <dbReference type="NCBI Taxonomy" id="3880"/>
    <lineage>
        <taxon>Eukaryota</taxon>
        <taxon>Viridiplantae</taxon>
        <taxon>Streptophyta</taxon>
        <taxon>Embryophyta</taxon>
        <taxon>Tracheophyta</taxon>
        <taxon>Spermatophyta</taxon>
        <taxon>Magnoliopsida</taxon>
        <taxon>eudicotyledons</taxon>
        <taxon>Gunneridae</taxon>
        <taxon>Pentapetalae</taxon>
        <taxon>rosids</taxon>
        <taxon>fabids</taxon>
        <taxon>Fabales</taxon>
        <taxon>Fabaceae</taxon>
        <taxon>Papilionoideae</taxon>
        <taxon>50 kb inversion clade</taxon>
        <taxon>NPAAA clade</taxon>
        <taxon>Hologalegina</taxon>
        <taxon>IRL clade</taxon>
        <taxon>Trifolieae</taxon>
        <taxon>Medicago</taxon>
    </lineage>
</organism>
<sequence>MAVMFQYYIGITFNCSSGLTQIKFSRKLQVFVVLFYSIPIARRSWLLFKLKEILL</sequence>
<dbReference type="AlphaFoldDB" id="A0A396JAP4"/>
<proteinExistence type="predicted"/>
<gene>
    <name evidence="1" type="ORF">MtrunA17_Chr2g0299441</name>
</gene>
<dbReference type="Proteomes" id="UP000265566">
    <property type="component" value="Chromosome 2"/>
</dbReference>
<name>A0A396JAP4_MEDTR</name>